<reference evidence="1 2" key="1">
    <citation type="submission" date="2014-01" db="EMBL/GenBank/DDBJ databases">
        <title>Genome sequence determination for a cystic fibrosis isolate, Inquilinus limosus.</title>
        <authorList>
            <person name="Pino M."/>
            <person name="Di Conza J."/>
            <person name="Gutkind G."/>
        </authorList>
    </citation>
    <scope>NUCLEOTIDE SEQUENCE [LARGE SCALE GENOMIC DNA]</scope>
    <source>
        <strain evidence="1 2">MP06</strain>
    </source>
</reference>
<dbReference type="RefSeq" id="WP_034846233.1">
    <property type="nucleotide sequence ID" value="NZ_JANX01000554.1"/>
</dbReference>
<organism evidence="1 2">
    <name type="scientific">Inquilinus limosus MP06</name>
    <dbReference type="NCBI Taxonomy" id="1398085"/>
    <lineage>
        <taxon>Bacteria</taxon>
        <taxon>Pseudomonadati</taxon>
        <taxon>Pseudomonadota</taxon>
        <taxon>Alphaproteobacteria</taxon>
        <taxon>Rhodospirillales</taxon>
        <taxon>Rhodospirillaceae</taxon>
        <taxon>Inquilinus</taxon>
    </lineage>
</organism>
<proteinExistence type="predicted"/>
<sequence>MRPALNALLADLARHGASLTLENGRVGVQGELPPELLLRLHRHRRDLLPLVERGTHLSRR</sequence>
<dbReference type="AlphaFoldDB" id="A0A0A0CZS1"/>
<dbReference type="EMBL" id="JANX01000554">
    <property type="protein sequence ID" value="KGM31269.1"/>
    <property type="molecule type" value="Genomic_DNA"/>
</dbReference>
<name>A0A0A0CZS1_9PROT</name>
<gene>
    <name evidence="1" type="ORF">P409_28175</name>
</gene>
<dbReference type="Proteomes" id="UP000029995">
    <property type="component" value="Unassembled WGS sequence"/>
</dbReference>
<protein>
    <recommendedName>
        <fullName evidence="3">TubC N-terminal docking domain-containing protein</fullName>
    </recommendedName>
</protein>
<evidence type="ECO:0000313" key="2">
    <source>
        <dbReference type="Proteomes" id="UP000029995"/>
    </source>
</evidence>
<evidence type="ECO:0000313" key="1">
    <source>
        <dbReference type="EMBL" id="KGM31269.1"/>
    </source>
</evidence>
<dbReference type="OrthoDB" id="7365422at2"/>
<comment type="caution">
    <text evidence="1">The sequence shown here is derived from an EMBL/GenBank/DDBJ whole genome shotgun (WGS) entry which is preliminary data.</text>
</comment>
<evidence type="ECO:0008006" key="3">
    <source>
        <dbReference type="Google" id="ProtNLM"/>
    </source>
</evidence>
<accession>A0A0A0CZS1</accession>